<dbReference type="InterPro" id="IPR014758">
    <property type="entry name" value="Met-tRNA_synth"/>
</dbReference>
<keyword evidence="11 13" id="KW-0030">Aminoacyl-tRNA synthetase</keyword>
<dbReference type="InterPro" id="IPR033911">
    <property type="entry name" value="MetRS_core"/>
</dbReference>
<comment type="catalytic activity">
    <reaction evidence="12 13">
        <text>tRNA(Met) + L-methionine + ATP = L-methionyl-tRNA(Met) + AMP + diphosphate</text>
        <dbReference type="Rhea" id="RHEA:13481"/>
        <dbReference type="Rhea" id="RHEA-COMP:9667"/>
        <dbReference type="Rhea" id="RHEA-COMP:9698"/>
        <dbReference type="ChEBI" id="CHEBI:30616"/>
        <dbReference type="ChEBI" id="CHEBI:33019"/>
        <dbReference type="ChEBI" id="CHEBI:57844"/>
        <dbReference type="ChEBI" id="CHEBI:78442"/>
        <dbReference type="ChEBI" id="CHEBI:78530"/>
        <dbReference type="ChEBI" id="CHEBI:456215"/>
        <dbReference type="EC" id="6.1.1.10"/>
    </reaction>
</comment>
<dbReference type="SUPFAM" id="SSF52374">
    <property type="entry name" value="Nucleotidylyl transferase"/>
    <property type="match status" value="1"/>
</dbReference>
<dbReference type="GO" id="GO:0046872">
    <property type="term" value="F:metal ion binding"/>
    <property type="evidence" value="ECO:0007669"/>
    <property type="project" value="UniProtKB-KW"/>
</dbReference>
<name>A0A6C2UQC0_9BACT</name>
<evidence type="ECO:0000256" key="1">
    <source>
        <dbReference type="ARBA" id="ARBA00003314"/>
    </source>
</evidence>
<dbReference type="PANTHER" id="PTHR43326:SF1">
    <property type="entry name" value="METHIONINE--TRNA LIGASE, MITOCHONDRIAL"/>
    <property type="match status" value="1"/>
</dbReference>
<dbReference type="InterPro" id="IPR002547">
    <property type="entry name" value="tRNA-bd_dom"/>
</dbReference>
<keyword evidence="8 13" id="KW-0067">ATP-binding</keyword>
<dbReference type="InterPro" id="IPR023457">
    <property type="entry name" value="Met-tRNA_synth_2"/>
</dbReference>
<sequence length="657" mass="73638">MSEKPSKYYVTTPIYYVNDKPHIGHSYTTILADVLANYHRLLDVPTHFLTGTDEHGQKVQQAADANGITPQEQCDQTVVRFQELWKRLEIKNDDFIRTTEPRHKKVVQETLQELFDRDEIYKAEYEGWYCVGCERFFTEKDLVEGNCPECGRPVDKIIESNYFFRMSKYQDWLIDYIESNPGFIQPAFRANETLGFLKNKELQDLCISRPKARLAWGIELPFDADFVTYVWFDALINYISAVGYKSDEEQFKKWWPCSTHLIGKDILTTHTVYWPTMLKAMNVAMPESIFAHGWWLTGRTKMSKSLGNVVNPMDMIDNYGVDAFRYFLIAEMTLGQDASFTEEAFVKRYNADLANDLGNVTNRVLNMISRYCGDKMPAPAKDAGFDTALDDALWKDTVAVAEEMGPMISNMKLDASVGLVMSAVRKINVYLQERAPWSLAKQEGSEAEVAHCLYTAAECLRVCAALLYPVMPAKMLELRTALGMADAKPHLGKLAEFGVLIPGSEISQPGALFPRIEAKKVDGASSSVAKEQKPAKKNQKSEIKNQKSADGLITFDQVMNVKLKTAVVLEAEKIEGADKLLKLQIDLGEEKRQLVAGIALHYAPEDLVGKTIVVVANLKPAKLRGVKSEGMLLCASIGDNLKLVTVEGDLGPGAAVK</sequence>
<feature type="domain" description="TRNA-binding" evidence="15">
    <location>
        <begin position="557"/>
        <end position="657"/>
    </location>
</feature>
<evidence type="ECO:0000256" key="6">
    <source>
        <dbReference type="ARBA" id="ARBA00022598"/>
    </source>
</evidence>
<reference evidence="16 17" key="1">
    <citation type="submission" date="2019-04" db="EMBL/GenBank/DDBJ databases">
        <authorList>
            <person name="Van Vliet M D."/>
        </authorList>
    </citation>
    <scope>NUCLEOTIDE SEQUENCE [LARGE SCALE GENOMIC DNA]</scope>
    <source>
        <strain evidence="16 17">F21</strain>
    </source>
</reference>
<dbReference type="AlphaFoldDB" id="A0A6C2UQC0"/>
<dbReference type="InterPro" id="IPR041872">
    <property type="entry name" value="Anticodon_Met"/>
</dbReference>
<dbReference type="NCBIfam" id="TIGR00399">
    <property type="entry name" value="metG_C_term"/>
    <property type="match status" value="1"/>
</dbReference>
<dbReference type="Gene3D" id="2.170.220.10">
    <property type="match status" value="1"/>
</dbReference>
<dbReference type="Proteomes" id="UP000346198">
    <property type="component" value="Unassembled WGS sequence"/>
</dbReference>
<dbReference type="FunFam" id="2.40.50.140:FF:000042">
    <property type="entry name" value="Methionine--tRNA ligase"/>
    <property type="match status" value="1"/>
</dbReference>
<organism evidence="16 17">
    <name type="scientific">Pontiella sulfatireligans</name>
    <dbReference type="NCBI Taxonomy" id="2750658"/>
    <lineage>
        <taxon>Bacteria</taxon>
        <taxon>Pseudomonadati</taxon>
        <taxon>Kiritimatiellota</taxon>
        <taxon>Kiritimatiellia</taxon>
        <taxon>Kiritimatiellales</taxon>
        <taxon>Pontiellaceae</taxon>
        <taxon>Pontiella</taxon>
    </lineage>
</organism>
<dbReference type="Pfam" id="PF19303">
    <property type="entry name" value="Anticodon_3"/>
    <property type="match status" value="1"/>
</dbReference>
<dbReference type="GO" id="GO:0005737">
    <property type="term" value="C:cytoplasm"/>
    <property type="evidence" value="ECO:0007669"/>
    <property type="project" value="UniProtKB-SubCell"/>
</dbReference>
<feature type="region of interest" description="Disordered" evidence="14">
    <location>
        <begin position="524"/>
        <end position="544"/>
    </location>
</feature>
<dbReference type="PANTHER" id="PTHR43326">
    <property type="entry name" value="METHIONYL-TRNA SYNTHETASE"/>
    <property type="match status" value="1"/>
</dbReference>
<dbReference type="GO" id="GO:0006431">
    <property type="term" value="P:methionyl-tRNA aminoacylation"/>
    <property type="evidence" value="ECO:0007669"/>
    <property type="project" value="UniProtKB-UniRule"/>
</dbReference>
<keyword evidence="9 13" id="KW-0694">RNA-binding</keyword>
<dbReference type="GO" id="GO:0000049">
    <property type="term" value="F:tRNA binding"/>
    <property type="evidence" value="ECO:0007669"/>
    <property type="project" value="UniProtKB-UniRule"/>
</dbReference>
<protein>
    <recommendedName>
        <fullName evidence="13">Methionine--tRNA ligase</fullName>
        <ecNumber evidence="13">6.1.1.10</ecNumber>
    </recommendedName>
    <alternativeName>
        <fullName evidence="13">Methionyl-tRNA synthetase</fullName>
        <shortName evidence="13">MetRS</shortName>
    </alternativeName>
</protein>
<dbReference type="CDD" id="cd00814">
    <property type="entry name" value="MetRS_core"/>
    <property type="match status" value="1"/>
</dbReference>
<proteinExistence type="inferred from homology"/>
<dbReference type="InterPro" id="IPR015413">
    <property type="entry name" value="Methionyl/Leucyl_tRNA_Synth"/>
</dbReference>
<dbReference type="SUPFAM" id="SSF47323">
    <property type="entry name" value="Anticodon-binding domain of a subclass of class I aminoacyl-tRNA synthetases"/>
    <property type="match status" value="1"/>
</dbReference>
<evidence type="ECO:0000313" key="16">
    <source>
        <dbReference type="EMBL" id="VGO22485.1"/>
    </source>
</evidence>
<dbReference type="HAMAP" id="MF_01228">
    <property type="entry name" value="Met_tRNA_synth_type2"/>
    <property type="match status" value="1"/>
</dbReference>
<evidence type="ECO:0000256" key="8">
    <source>
        <dbReference type="ARBA" id="ARBA00022840"/>
    </source>
</evidence>
<dbReference type="NCBIfam" id="TIGR00398">
    <property type="entry name" value="metG"/>
    <property type="match status" value="1"/>
</dbReference>
<feature type="binding site" evidence="13">
    <location>
        <position position="130"/>
    </location>
    <ligand>
        <name>Zn(2+)</name>
        <dbReference type="ChEBI" id="CHEBI:29105"/>
    </ligand>
</feature>
<dbReference type="NCBIfam" id="NF008900">
    <property type="entry name" value="PRK12267.1"/>
    <property type="match status" value="1"/>
</dbReference>
<dbReference type="FunFam" id="2.170.220.10:FF:000002">
    <property type="entry name" value="Methionine--tRNA ligase"/>
    <property type="match status" value="1"/>
</dbReference>
<dbReference type="Pfam" id="PF01588">
    <property type="entry name" value="tRNA_bind"/>
    <property type="match status" value="1"/>
</dbReference>
<comment type="subunit">
    <text evidence="3 13">Homodimer.</text>
</comment>
<evidence type="ECO:0000256" key="2">
    <source>
        <dbReference type="ARBA" id="ARBA00004496"/>
    </source>
</evidence>
<dbReference type="GO" id="GO:0005524">
    <property type="term" value="F:ATP binding"/>
    <property type="evidence" value="ECO:0007669"/>
    <property type="project" value="UniProtKB-UniRule"/>
</dbReference>
<keyword evidence="13" id="KW-0862">Zinc</keyword>
<evidence type="ECO:0000313" key="17">
    <source>
        <dbReference type="Proteomes" id="UP000346198"/>
    </source>
</evidence>
<feature type="compositionally biased region" description="Basic and acidic residues" evidence="14">
    <location>
        <begin position="530"/>
        <end position="544"/>
    </location>
</feature>
<evidence type="ECO:0000256" key="9">
    <source>
        <dbReference type="ARBA" id="ARBA00022884"/>
    </source>
</evidence>
<dbReference type="InterPro" id="IPR009080">
    <property type="entry name" value="tRNAsynth_Ia_anticodon-bd"/>
</dbReference>
<evidence type="ECO:0000259" key="15">
    <source>
        <dbReference type="PROSITE" id="PS50886"/>
    </source>
</evidence>
<comment type="similarity">
    <text evidence="13">Belongs to the class-I aminoacyl-tRNA synthetase family. MetG type 2A subfamily.</text>
</comment>
<keyword evidence="17" id="KW-1185">Reference proteome</keyword>
<evidence type="ECO:0000256" key="12">
    <source>
        <dbReference type="ARBA" id="ARBA00047364"/>
    </source>
</evidence>
<feature type="short sequence motif" description="'HIGH' region" evidence="13">
    <location>
        <begin position="15"/>
        <end position="25"/>
    </location>
</feature>
<keyword evidence="5 13" id="KW-0820">tRNA-binding</keyword>
<comment type="function">
    <text evidence="1 13">Is required not only for elongation of protein synthesis but also for the initiation of all mRNA translation through initiator tRNA(fMet) aminoacylation.</text>
</comment>
<dbReference type="RefSeq" id="WP_136063859.1">
    <property type="nucleotide sequence ID" value="NZ_CAAHFH010000002.1"/>
</dbReference>
<keyword evidence="10 13" id="KW-0648">Protein biosynthesis</keyword>
<dbReference type="Gene3D" id="2.40.50.140">
    <property type="entry name" value="Nucleic acid-binding proteins"/>
    <property type="match status" value="1"/>
</dbReference>
<dbReference type="InterPro" id="IPR012340">
    <property type="entry name" value="NA-bd_OB-fold"/>
</dbReference>
<comment type="caution">
    <text evidence="13">Lacks conserved residue(s) required for the propagation of feature annotation.</text>
</comment>
<evidence type="ECO:0000256" key="11">
    <source>
        <dbReference type="ARBA" id="ARBA00023146"/>
    </source>
</evidence>
<dbReference type="Gene3D" id="3.40.50.620">
    <property type="entry name" value="HUPs"/>
    <property type="match status" value="1"/>
</dbReference>
<feature type="binding site" evidence="13">
    <location>
        <position position="147"/>
    </location>
    <ligand>
        <name>Zn(2+)</name>
        <dbReference type="ChEBI" id="CHEBI:29105"/>
    </ligand>
</feature>
<dbReference type="InterPro" id="IPR004495">
    <property type="entry name" value="Met-tRNA-synth_bsu_C"/>
</dbReference>
<evidence type="ECO:0000256" key="13">
    <source>
        <dbReference type="HAMAP-Rule" id="MF_01228"/>
    </source>
</evidence>
<feature type="short sequence motif" description="'KMSKS' region" evidence="13">
    <location>
        <begin position="301"/>
        <end position="305"/>
    </location>
</feature>
<evidence type="ECO:0000256" key="5">
    <source>
        <dbReference type="ARBA" id="ARBA00022555"/>
    </source>
</evidence>
<comment type="cofactor">
    <cofactor evidence="13">
        <name>Zn(2+)</name>
        <dbReference type="ChEBI" id="CHEBI:29105"/>
    </cofactor>
    <text evidence="13">Binds 1 zinc ion per subunit.</text>
</comment>
<dbReference type="GO" id="GO:0004825">
    <property type="term" value="F:methionine-tRNA ligase activity"/>
    <property type="evidence" value="ECO:0007669"/>
    <property type="project" value="UniProtKB-UniRule"/>
</dbReference>
<dbReference type="CDD" id="cd02800">
    <property type="entry name" value="tRNA_bind_EcMetRS_like"/>
    <property type="match status" value="1"/>
</dbReference>
<dbReference type="Gene3D" id="1.10.730.10">
    <property type="entry name" value="Isoleucyl-tRNA Synthetase, Domain 1"/>
    <property type="match status" value="1"/>
</dbReference>
<dbReference type="CDD" id="cd07957">
    <property type="entry name" value="Anticodon_Ia_Met"/>
    <property type="match status" value="1"/>
</dbReference>
<accession>A0A6C2UQC0</accession>
<feature type="binding site" evidence="13">
    <location>
        <position position="133"/>
    </location>
    <ligand>
        <name>Zn(2+)</name>
        <dbReference type="ChEBI" id="CHEBI:29105"/>
    </ligand>
</feature>
<keyword evidence="4 13" id="KW-0963">Cytoplasm</keyword>
<gene>
    <name evidence="13 16" type="primary">metG</name>
    <name evidence="16" type="ORF">SCARR_04568</name>
</gene>
<keyword evidence="7 13" id="KW-0547">Nucleotide-binding</keyword>
<evidence type="ECO:0000256" key="4">
    <source>
        <dbReference type="ARBA" id="ARBA00022490"/>
    </source>
</evidence>
<evidence type="ECO:0000256" key="14">
    <source>
        <dbReference type="SAM" id="MobiDB-lite"/>
    </source>
</evidence>
<comment type="subcellular location">
    <subcellularLocation>
        <location evidence="2 13">Cytoplasm</location>
    </subcellularLocation>
</comment>
<evidence type="ECO:0000256" key="10">
    <source>
        <dbReference type="ARBA" id="ARBA00022917"/>
    </source>
</evidence>
<keyword evidence="6 13" id="KW-0436">Ligase</keyword>
<evidence type="ECO:0000256" key="3">
    <source>
        <dbReference type="ARBA" id="ARBA00011738"/>
    </source>
</evidence>
<evidence type="ECO:0000256" key="7">
    <source>
        <dbReference type="ARBA" id="ARBA00022741"/>
    </source>
</evidence>
<dbReference type="InterPro" id="IPR014729">
    <property type="entry name" value="Rossmann-like_a/b/a_fold"/>
</dbReference>
<dbReference type="Pfam" id="PF09334">
    <property type="entry name" value="tRNA-synt_1g"/>
    <property type="match status" value="2"/>
</dbReference>
<keyword evidence="13" id="KW-0479">Metal-binding</keyword>
<feature type="binding site" evidence="13">
    <location>
        <position position="150"/>
    </location>
    <ligand>
        <name>Zn(2+)</name>
        <dbReference type="ChEBI" id="CHEBI:29105"/>
    </ligand>
</feature>
<dbReference type="EC" id="6.1.1.10" evidence="13"/>
<dbReference type="EMBL" id="CAAHFH010000002">
    <property type="protein sequence ID" value="VGO22485.1"/>
    <property type="molecule type" value="Genomic_DNA"/>
</dbReference>
<dbReference type="SUPFAM" id="SSF50249">
    <property type="entry name" value="Nucleic acid-binding proteins"/>
    <property type="match status" value="1"/>
</dbReference>
<dbReference type="PRINTS" id="PR01041">
    <property type="entry name" value="TRNASYNTHMET"/>
</dbReference>
<dbReference type="PROSITE" id="PS50886">
    <property type="entry name" value="TRBD"/>
    <property type="match status" value="1"/>
</dbReference>